<evidence type="ECO:0000256" key="3">
    <source>
        <dbReference type="ARBA" id="ARBA00022729"/>
    </source>
</evidence>
<dbReference type="Proteomes" id="UP000613160">
    <property type="component" value="Unassembled WGS sequence"/>
</dbReference>
<evidence type="ECO:0008006" key="9">
    <source>
        <dbReference type="Google" id="ProtNLM"/>
    </source>
</evidence>
<dbReference type="InterPro" id="IPR010583">
    <property type="entry name" value="MipA"/>
</dbReference>
<sequence length="272" mass="28563">MSRSFVLSLAASLLALVAAAPASAADVAVYEDPAPVVAASNTDVVIELGLGGRITPKYEGSKDYEVSPFPIIGLGYLNIPGVLEIGSLSPQGGGLSIGPSFGYTGERESRDYDELTGLSDVDATYEAGLKLGYEWQYAEIYGAARYAFGGGEGFVGEVGANVIARPTAEIELKAGPFASFASEDYTEAYFGVSAADSLSSGLDAYDPDGGFKSVGVAASARYEFRPDWFLNADASYSRFVGDAKDSPIVDVGDENQYTFGLGLSKRFSLDLF</sequence>
<gene>
    <name evidence="7" type="ORF">GCM10011335_01640</name>
</gene>
<evidence type="ECO:0000256" key="5">
    <source>
        <dbReference type="ARBA" id="ARBA00023237"/>
    </source>
</evidence>
<dbReference type="EMBL" id="BMJJ01000001">
    <property type="protein sequence ID" value="GGD02599.1"/>
    <property type="molecule type" value="Genomic_DNA"/>
</dbReference>
<evidence type="ECO:0000313" key="8">
    <source>
        <dbReference type="Proteomes" id="UP000613160"/>
    </source>
</evidence>
<name>A0A916V145_9HYPH</name>
<organism evidence="7 8">
    <name type="scientific">Aureimonas glaciei</name>
    <dbReference type="NCBI Taxonomy" id="1776957"/>
    <lineage>
        <taxon>Bacteria</taxon>
        <taxon>Pseudomonadati</taxon>
        <taxon>Pseudomonadota</taxon>
        <taxon>Alphaproteobacteria</taxon>
        <taxon>Hyphomicrobiales</taxon>
        <taxon>Aurantimonadaceae</taxon>
        <taxon>Aureimonas</taxon>
    </lineage>
</organism>
<dbReference type="GO" id="GO:0009279">
    <property type="term" value="C:cell outer membrane"/>
    <property type="evidence" value="ECO:0007669"/>
    <property type="project" value="UniProtKB-SubCell"/>
</dbReference>
<dbReference type="AlphaFoldDB" id="A0A916V145"/>
<comment type="subcellular location">
    <subcellularLocation>
        <location evidence="1">Cell outer membrane</location>
    </subcellularLocation>
</comment>
<protein>
    <recommendedName>
        <fullName evidence="9">MipA/OmpV family protein</fullName>
    </recommendedName>
</protein>
<keyword evidence="4" id="KW-0472">Membrane</keyword>
<dbReference type="PANTHER" id="PTHR38776:SF1">
    <property type="entry name" value="MLTA-INTERACTING PROTEIN-RELATED"/>
    <property type="match status" value="1"/>
</dbReference>
<comment type="caution">
    <text evidence="7">The sequence shown here is derived from an EMBL/GenBank/DDBJ whole genome shotgun (WGS) entry which is preliminary data.</text>
</comment>
<evidence type="ECO:0000256" key="2">
    <source>
        <dbReference type="ARBA" id="ARBA00005722"/>
    </source>
</evidence>
<evidence type="ECO:0000256" key="6">
    <source>
        <dbReference type="SAM" id="SignalP"/>
    </source>
</evidence>
<keyword evidence="3 6" id="KW-0732">Signal</keyword>
<reference evidence="7" key="1">
    <citation type="journal article" date="2014" name="Int. J. Syst. Evol. Microbiol.">
        <title>Complete genome sequence of Corynebacterium casei LMG S-19264T (=DSM 44701T), isolated from a smear-ripened cheese.</title>
        <authorList>
            <consortium name="US DOE Joint Genome Institute (JGI-PGF)"/>
            <person name="Walter F."/>
            <person name="Albersmeier A."/>
            <person name="Kalinowski J."/>
            <person name="Ruckert C."/>
        </authorList>
    </citation>
    <scope>NUCLEOTIDE SEQUENCE</scope>
    <source>
        <strain evidence="7">CGMCC 1.15493</strain>
    </source>
</reference>
<comment type="similarity">
    <text evidence="2">Belongs to the MipA/OmpV family.</text>
</comment>
<keyword evidence="5" id="KW-0998">Cell outer membrane</keyword>
<feature type="chain" id="PRO_5036884126" description="MipA/OmpV family protein" evidence="6">
    <location>
        <begin position="25"/>
        <end position="272"/>
    </location>
</feature>
<dbReference type="Pfam" id="PF06629">
    <property type="entry name" value="MipA"/>
    <property type="match status" value="1"/>
</dbReference>
<feature type="signal peptide" evidence="6">
    <location>
        <begin position="1"/>
        <end position="24"/>
    </location>
</feature>
<dbReference type="PANTHER" id="PTHR38776">
    <property type="entry name" value="MLTA-INTERACTING PROTEIN-RELATED"/>
    <property type="match status" value="1"/>
</dbReference>
<reference evidence="7" key="2">
    <citation type="submission" date="2020-09" db="EMBL/GenBank/DDBJ databases">
        <authorList>
            <person name="Sun Q."/>
            <person name="Zhou Y."/>
        </authorList>
    </citation>
    <scope>NUCLEOTIDE SEQUENCE</scope>
    <source>
        <strain evidence="7">CGMCC 1.15493</strain>
    </source>
</reference>
<evidence type="ECO:0000256" key="4">
    <source>
        <dbReference type="ARBA" id="ARBA00023136"/>
    </source>
</evidence>
<keyword evidence="8" id="KW-1185">Reference proteome</keyword>
<evidence type="ECO:0000256" key="1">
    <source>
        <dbReference type="ARBA" id="ARBA00004442"/>
    </source>
</evidence>
<accession>A0A916V145</accession>
<proteinExistence type="inferred from homology"/>
<dbReference type="RefSeq" id="WP_188848612.1">
    <property type="nucleotide sequence ID" value="NZ_BMJJ01000001.1"/>
</dbReference>
<dbReference type="SUPFAM" id="SSF56935">
    <property type="entry name" value="Porins"/>
    <property type="match status" value="1"/>
</dbReference>
<evidence type="ECO:0000313" key="7">
    <source>
        <dbReference type="EMBL" id="GGD02599.1"/>
    </source>
</evidence>